<sequence>MYMTTHKNYNHHNITLKIYSKKKIINGKIISEEAGWKTISIYGKPYDRGFAHGYLLKNDLKKVLKVLPFHVNQMLHRNMKDYIKVSNVIIRPKLKKCFPEYYDEIKGISDGARYAGVNISLDYLIAWNSYMSLSYYFKKNYYNKCSAFIATGNATENGKIVMAHNTHTDFVGGKIHNINILIKPEKGYNFLMQTCPGFIASVSDWFVCSTGIIGTETTISGIDYTPKFGIPFFCRIREAMQYGETLEDYVRIMKKDNAGDYACSWMFGDIKSNEIMLFELGLKEESIQRTKNGVFYGANSAMDDDFRKKETHDIDHNNISTSVGARNSRLNELLNKKYYGKINISIGKKIMADHYDVYLDKNQAGQRSICKHMEKTIEHCARPPFYPFGCVDGKVVDSDMAEKMSFWGRFGSACGREFSAKKHIKEHPEFKKWEGVLEDFKGEKWVKVET</sequence>
<keyword evidence="1" id="KW-0732">Signal</keyword>
<dbReference type="AlphaFoldDB" id="A0A6C0HS74"/>
<evidence type="ECO:0000256" key="1">
    <source>
        <dbReference type="ARBA" id="ARBA00022729"/>
    </source>
</evidence>
<keyword evidence="4" id="KW-0443">Lipid metabolism</keyword>
<evidence type="ECO:0000256" key="4">
    <source>
        <dbReference type="ARBA" id="ARBA00023098"/>
    </source>
</evidence>
<evidence type="ECO:0000256" key="5">
    <source>
        <dbReference type="ARBA" id="ARBA00023180"/>
    </source>
</evidence>
<dbReference type="PANTHER" id="PTHR35190">
    <property type="entry name" value="PROTEIN DCD1B"/>
    <property type="match status" value="1"/>
</dbReference>
<organism evidence="6">
    <name type="scientific">viral metagenome</name>
    <dbReference type="NCBI Taxonomy" id="1070528"/>
    <lineage>
        <taxon>unclassified sequences</taxon>
        <taxon>metagenomes</taxon>
        <taxon>organismal metagenomes</taxon>
    </lineage>
</organism>
<dbReference type="NCBIfam" id="NF040521">
    <property type="entry name" value="C45_proenzyme"/>
    <property type="match status" value="1"/>
</dbReference>
<dbReference type="Gene3D" id="3.60.60.30">
    <property type="match status" value="1"/>
</dbReference>
<keyword evidence="3" id="KW-0442">Lipid degradation</keyword>
<protein>
    <submittedName>
        <fullName evidence="6">Uncharacterized protein</fullName>
    </submittedName>
</protein>
<dbReference type="InterPro" id="IPR047794">
    <property type="entry name" value="C45_proenzyme-like"/>
</dbReference>
<dbReference type="Pfam" id="PF04916">
    <property type="entry name" value="Phospholip_B"/>
    <property type="match status" value="1"/>
</dbReference>
<accession>A0A6C0HS74</accession>
<dbReference type="GO" id="GO:0016042">
    <property type="term" value="P:lipid catabolic process"/>
    <property type="evidence" value="ECO:0007669"/>
    <property type="project" value="UniProtKB-KW"/>
</dbReference>
<keyword evidence="5" id="KW-0325">Glycoprotein</keyword>
<dbReference type="InterPro" id="IPR047803">
    <property type="entry name" value="DCD1A/B-like"/>
</dbReference>
<keyword evidence="2" id="KW-0378">Hydrolase</keyword>
<evidence type="ECO:0000313" key="6">
    <source>
        <dbReference type="EMBL" id="QHT83531.1"/>
    </source>
</evidence>
<evidence type="ECO:0000256" key="3">
    <source>
        <dbReference type="ARBA" id="ARBA00022963"/>
    </source>
</evidence>
<reference evidence="6" key="1">
    <citation type="journal article" date="2020" name="Nature">
        <title>Giant virus diversity and host interactions through global metagenomics.</title>
        <authorList>
            <person name="Schulz F."/>
            <person name="Roux S."/>
            <person name="Paez-Espino D."/>
            <person name="Jungbluth S."/>
            <person name="Walsh D.A."/>
            <person name="Denef V.J."/>
            <person name="McMahon K.D."/>
            <person name="Konstantinidis K.T."/>
            <person name="Eloe-Fadrosh E.A."/>
            <person name="Kyrpides N.C."/>
            <person name="Woyke T."/>
        </authorList>
    </citation>
    <scope>NUCLEOTIDE SEQUENCE</scope>
    <source>
        <strain evidence="6">GVMAG-M-3300023184-168</strain>
    </source>
</reference>
<dbReference type="GO" id="GO:0004620">
    <property type="term" value="F:phospholipase activity"/>
    <property type="evidence" value="ECO:0007669"/>
    <property type="project" value="InterPro"/>
</dbReference>
<dbReference type="EMBL" id="MN740010">
    <property type="protein sequence ID" value="QHT83531.1"/>
    <property type="molecule type" value="Genomic_DNA"/>
</dbReference>
<evidence type="ECO:0000256" key="2">
    <source>
        <dbReference type="ARBA" id="ARBA00022801"/>
    </source>
</evidence>
<dbReference type="PANTHER" id="PTHR35190:SF2">
    <property type="entry name" value="PROTEIN DCD1B"/>
    <property type="match status" value="1"/>
</dbReference>
<dbReference type="InterPro" id="IPR007000">
    <property type="entry name" value="PLipase_B-like"/>
</dbReference>
<name>A0A6C0HS74_9ZZZZ</name>
<proteinExistence type="predicted"/>